<dbReference type="SUPFAM" id="SSF51391">
    <property type="entry name" value="Thiamin phosphate synthase"/>
    <property type="match status" value="1"/>
</dbReference>
<dbReference type="EMBL" id="SDWJ01000002">
    <property type="protein sequence ID" value="MVZ98427.1"/>
    <property type="molecule type" value="Genomic_DNA"/>
</dbReference>
<protein>
    <submittedName>
        <fullName evidence="2">Thiamine phosphate synthase</fullName>
    </submittedName>
</protein>
<keyword evidence="3" id="KW-1185">Reference proteome</keyword>
<proteinExistence type="predicted"/>
<dbReference type="Proteomes" id="UP000471147">
    <property type="component" value="Unassembled WGS sequence"/>
</dbReference>
<evidence type="ECO:0000313" key="3">
    <source>
        <dbReference type="Proteomes" id="UP000471147"/>
    </source>
</evidence>
<dbReference type="Gene3D" id="3.20.20.70">
    <property type="entry name" value="Aldolase class I"/>
    <property type="match status" value="1"/>
</dbReference>
<dbReference type="CDD" id="cd00564">
    <property type="entry name" value="TMP_TenI"/>
    <property type="match status" value="1"/>
</dbReference>
<dbReference type="OrthoDB" id="8446047at2"/>
<evidence type="ECO:0000313" key="2">
    <source>
        <dbReference type="EMBL" id="MVZ98427.1"/>
    </source>
</evidence>
<dbReference type="InterPro" id="IPR036206">
    <property type="entry name" value="ThiamineP_synth_sf"/>
</dbReference>
<feature type="domain" description="Thiamine phosphate synthase/TenI" evidence="1">
    <location>
        <begin position="35"/>
        <end position="176"/>
    </location>
</feature>
<name>A0A6I4LXZ3_9SPHN</name>
<accession>A0A6I4LXZ3</accession>
<gene>
    <name evidence="2" type="ORF">EUU23_12060</name>
</gene>
<dbReference type="Pfam" id="PF02581">
    <property type="entry name" value="TMP-TENI"/>
    <property type="match status" value="1"/>
</dbReference>
<dbReference type="InterPro" id="IPR013785">
    <property type="entry name" value="Aldolase_TIM"/>
</dbReference>
<dbReference type="InterPro" id="IPR022998">
    <property type="entry name" value="ThiamineP_synth_TenI"/>
</dbReference>
<dbReference type="GO" id="GO:0009228">
    <property type="term" value="P:thiamine biosynthetic process"/>
    <property type="evidence" value="ECO:0007669"/>
    <property type="project" value="UniProtKB-KW"/>
</dbReference>
<organism evidence="2 3">
    <name type="scientific">Sphingorhabdus profundilacus</name>
    <dbReference type="NCBI Taxonomy" id="2509718"/>
    <lineage>
        <taxon>Bacteria</taxon>
        <taxon>Pseudomonadati</taxon>
        <taxon>Pseudomonadota</taxon>
        <taxon>Alphaproteobacteria</taxon>
        <taxon>Sphingomonadales</taxon>
        <taxon>Sphingomonadaceae</taxon>
        <taxon>Sphingorhabdus</taxon>
    </lineage>
</organism>
<evidence type="ECO:0000259" key="1">
    <source>
        <dbReference type="Pfam" id="PF02581"/>
    </source>
</evidence>
<comment type="caution">
    <text evidence="2">The sequence shown here is derived from an EMBL/GenBank/DDBJ whole genome shotgun (WGS) entry which is preliminary data.</text>
</comment>
<dbReference type="AlphaFoldDB" id="A0A6I4LXZ3"/>
<reference evidence="2 3" key="1">
    <citation type="submission" date="2019-01" db="EMBL/GenBank/DDBJ databases">
        <title>Sphingorhabdus lacus sp.nov., isolated from an oligotrophic freshwater lake.</title>
        <authorList>
            <person name="Park M."/>
        </authorList>
    </citation>
    <scope>NUCLEOTIDE SEQUENCE [LARGE SCALE GENOMIC DNA]</scope>
    <source>
        <strain evidence="2 3">IMCC26285</strain>
    </source>
</reference>
<sequence>MRRRHPLPKIWLMTDPRFGGKLLAAVRKLPFGSGVIFRHYALEVKQRRALFRQITHICRQRGHLVLLAGNQRDAMRWHADGFHQRSVNRSAMLQSAAVHDWRELARARRYNCEMILVSPIFSTKSHPDARPMGLPMLNRIAARAGGAKVIALGGVTRQKAGMLNPRLVHGWAAIDGLKP</sequence>